<evidence type="ECO:0000256" key="4">
    <source>
        <dbReference type="ARBA" id="ARBA00023328"/>
    </source>
</evidence>
<feature type="compositionally biased region" description="Basic and acidic residues" evidence="5">
    <location>
        <begin position="452"/>
        <end position="462"/>
    </location>
</feature>
<feature type="domain" description="Protein kinase" evidence="6">
    <location>
        <begin position="1168"/>
        <end position="1492"/>
    </location>
</feature>
<dbReference type="Gene3D" id="1.25.40.430">
    <property type="match status" value="1"/>
</dbReference>
<accession>A0AAJ4XRV8</accession>
<dbReference type="GO" id="GO:0000776">
    <property type="term" value="C:kinetochore"/>
    <property type="evidence" value="ECO:0007669"/>
    <property type="project" value="UniProtKB-KW"/>
</dbReference>
<dbReference type="Proteomes" id="UP001294444">
    <property type="component" value="Unassembled WGS sequence"/>
</dbReference>
<comment type="subcellular location">
    <subcellularLocation>
        <location evidence="1">Chromosome</location>
        <location evidence="1">Centromere</location>
        <location evidence="1">Kinetochore</location>
    </subcellularLocation>
</comment>
<keyword evidence="9" id="KW-1185">Reference proteome</keyword>
<dbReference type="SMART" id="SM00777">
    <property type="entry name" value="Mad3_BUB1_I"/>
    <property type="match status" value="1"/>
</dbReference>
<feature type="compositionally biased region" description="Acidic residues" evidence="5">
    <location>
        <begin position="950"/>
        <end position="960"/>
    </location>
</feature>
<dbReference type="GO" id="GO:0051754">
    <property type="term" value="P:meiotic sister chromatid cohesion, centromeric"/>
    <property type="evidence" value="ECO:0007669"/>
    <property type="project" value="TreeGrafter"/>
</dbReference>
<dbReference type="InterPro" id="IPR008271">
    <property type="entry name" value="Ser/Thr_kinase_AS"/>
</dbReference>
<evidence type="ECO:0000256" key="5">
    <source>
        <dbReference type="SAM" id="MobiDB-lite"/>
    </source>
</evidence>
<keyword evidence="2" id="KW-0158">Chromosome</keyword>
<reference evidence="8" key="1">
    <citation type="submission" date="2023-10" db="EMBL/GenBank/DDBJ databases">
        <authorList>
            <person name="Guldener U."/>
        </authorList>
    </citation>
    <scope>NUCLEOTIDE SEQUENCE</scope>
    <source>
        <strain evidence="8">Mp4</strain>
    </source>
</reference>
<name>A0AAJ4XRV8_9BASI</name>
<evidence type="ECO:0000313" key="8">
    <source>
        <dbReference type="EMBL" id="SNX87725.1"/>
    </source>
</evidence>
<evidence type="ECO:0000256" key="3">
    <source>
        <dbReference type="ARBA" id="ARBA00022838"/>
    </source>
</evidence>
<dbReference type="GO" id="GO:0032991">
    <property type="term" value="C:protein-containing complex"/>
    <property type="evidence" value="ECO:0007669"/>
    <property type="project" value="UniProtKB-ARBA"/>
</dbReference>
<keyword evidence="4" id="KW-0137">Centromere</keyword>
<feature type="region of interest" description="Disordered" evidence="5">
    <location>
        <begin position="1195"/>
        <end position="1216"/>
    </location>
</feature>
<feature type="region of interest" description="Disordered" evidence="5">
    <location>
        <begin position="452"/>
        <end position="521"/>
    </location>
</feature>
<evidence type="ECO:0000313" key="9">
    <source>
        <dbReference type="Proteomes" id="UP001294444"/>
    </source>
</evidence>
<dbReference type="InterPro" id="IPR013212">
    <property type="entry name" value="Mad3/Bub1_I"/>
</dbReference>
<comment type="caution">
    <text evidence="8">The sequence shown here is derived from an EMBL/GenBank/DDBJ whole genome shotgun (WGS) entry which is preliminary data.</text>
</comment>
<organism evidence="8 9">
    <name type="scientific">Melanopsichium pennsylvanicum</name>
    <dbReference type="NCBI Taxonomy" id="63383"/>
    <lineage>
        <taxon>Eukaryota</taxon>
        <taxon>Fungi</taxon>
        <taxon>Dikarya</taxon>
        <taxon>Basidiomycota</taxon>
        <taxon>Ustilaginomycotina</taxon>
        <taxon>Ustilaginomycetes</taxon>
        <taxon>Ustilaginales</taxon>
        <taxon>Ustilaginaceae</taxon>
        <taxon>Melanopsichium</taxon>
    </lineage>
</organism>
<dbReference type="SUPFAM" id="SSF56112">
    <property type="entry name" value="Protein kinase-like (PK-like)"/>
    <property type="match status" value="1"/>
</dbReference>
<feature type="compositionally biased region" description="Polar residues" evidence="5">
    <location>
        <begin position="620"/>
        <end position="632"/>
    </location>
</feature>
<dbReference type="Pfam" id="PF08311">
    <property type="entry name" value="Mad3_BUB1_I"/>
    <property type="match status" value="1"/>
</dbReference>
<feature type="region of interest" description="Disordered" evidence="5">
    <location>
        <begin position="1"/>
        <end position="25"/>
    </location>
</feature>
<feature type="compositionally biased region" description="Acidic residues" evidence="5">
    <location>
        <begin position="695"/>
        <end position="714"/>
    </location>
</feature>
<feature type="region of interest" description="Disordered" evidence="5">
    <location>
        <begin position="618"/>
        <end position="638"/>
    </location>
</feature>
<evidence type="ECO:0000256" key="2">
    <source>
        <dbReference type="ARBA" id="ARBA00022454"/>
    </source>
</evidence>
<dbReference type="Pfam" id="PF00069">
    <property type="entry name" value="Pkinase"/>
    <property type="match status" value="1"/>
</dbReference>
<dbReference type="InterPro" id="IPR000719">
    <property type="entry name" value="Prot_kinase_dom"/>
</dbReference>
<dbReference type="PROSITE" id="PS51489">
    <property type="entry name" value="BUB1_N"/>
    <property type="match status" value="1"/>
</dbReference>
<feature type="compositionally biased region" description="Low complexity" evidence="5">
    <location>
        <begin position="468"/>
        <end position="481"/>
    </location>
</feature>
<protein>
    <submittedName>
        <fullName evidence="8">Related to spindle assembly checkpoint protein</fullName>
    </submittedName>
</protein>
<evidence type="ECO:0000259" key="6">
    <source>
        <dbReference type="PROSITE" id="PS50011"/>
    </source>
</evidence>
<gene>
    <name evidence="8" type="ORF">MEPE_06435</name>
</gene>
<feature type="region of interest" description="Disordered" evidence="5">
    <location>
        <begin position="947"/>
        <end position="1013"/>
    </location>
</feature>
<dbReference type="InterPro" id="IPR011009">
    <property type="entry name" value="Kinase-like_dom_sf"/>
</dbReference>
<feature type="compositionally biased region" description="Low complexity" evidence="5">
    <location>
        <begin position="490"/>
        <end position="515"/>
    </location>
</feature>
<feature type="compositionally biased region" description="Acidic residues" evidence="5">
    <location>
        <begin position="1202"/>
        <end position="1214"/>
    </location>
</feature>
<dbReference type="GO" id="GO:0005524">
    <property type="term" value="F:ATP binding"/>
    <property type="evidence" value="ECO:0007669"/>
    <property type="project" value="InterPro"/>
</dbReference>
<dbReference type="PROSITE" id="PS00108">
    <property type="entry name" value="PROTEIN_KINASE_ST"/>
    <property type="match status" value="1"/>
</dbReference>
<dbReference type="SMART" id="SM00220">
    <property type="entry name" value="S_TKc"/>
    <property type="match status" value="1"/>
</dbReference>
<dbReference type="CDD" id="cd13981">
    <property type="entry name" value="STKc_Bub1_BubR1"/>
    <property type="match status" value="1"/>
</dbReference>
<dbReference type="InterPro" id="IPR015661">
    <property type="entry name" value="Bub1/Mad3"/>
</dbReference>
<dbReference type="EMBL" id="OAPG01000021">
    <property type="protein sequence ID" value="SNX87725.1"/>
    <property type="molecule type" value="Genomic_DNA"/>
</dbReference>
<feature type="compositionally biased region" description="Basic and acidic residues" evidence="5">
    <location>
        <begin position="975"/>
        <end position="986"/>
    </location>
</feature>
<dbReference type="GO" id="GO:0007094">
    <property type="term" value="P:mitotic spindle assembly checkpoint signaling"/>
    <property type="evidence" value="ECO:0007669"/>
    <property type="project" value="InterPro"/>
</dbReference>
<feature type="domain" description="BUB1 N-terminal" evidence="7">
    <location>
        <begin position="102"/>
        <end position="264"/>
    </location>
</feature>
<proteinExistence type="predicted"/>
<feature type="compositionally biased region" description="Polar residues" evidence="5">
    <location>
        <begin position="1000"/>
        <end position="1013"/>
    </location>
</feature>
<feature type="region of interest" description="Disordered" evidence="5">
    <location>
        <begin position="383"/>
        <end position="436"/>
    </location>
</feature>
<dbReference type="GO" id="GO:0005634">
    <property type="term" value="C:nucleus"/>
    <property type="evidence" value="ECO:0007669"/>
    <property type="project" value="TreeGrafter"/>
</dbReference>
<evidence type="ECO:0000256" key="1">
    <source>
        <dbReference type="ARBA" id="ARBA00004629"/>
    </source>
</evidence>
<dbReference type="PANTHER" id="PTHR14030">
    <property type="entry name" value="MITOTIC CHECKPOINT SERINE/THREONINE-PROTEIN KINASE BUB1"/>
    <property type="match status" value="1"/>
</dbReference>
<dbReference type="FunFam" id="1.25.40.430:FF:000003">
    <property type="entry name" value="Checkpoint serine/threonine-protein kinase BUB1"/>
    <property type="match status" value="1"/>
</dbReference>
<feature type="region of interest" description="Disordered" evidence="5">
    <location>
        <begin position="689"/>
        <end position="714"/>
    </location>
</feature>
<sequence>MVEPPSSMGPPVVTPRKAPTTPSHNAHNAYAFGVTPHKTPLRTPGGSNIEQTSSTPIIDFNAIEAQKENVQPLAKGRSAHALSNTLNMQHKQRQALLAQQRAEHEQTVTSQDNADADDPLEAWTKFVKWCIDNFPSGQTHDSGLIPLLERATRHFKDSEQYINDPRYLRLWILYARNVECARDVYNFLLANEIGTKLASLYEELAVVLEGQRIYQEADAMYKLGIARRANPIDRIKRRYEEFKTRIILGHQSESSTPSSLGFVTNYADALKAAMTTAGRSMLGEKEAAVGPARSHSANVLRGAGASVGSIGLITPTSAINNGRKLNVFHDDDSDTRLKPQRGSSKGWEDIGTVAKRNQENVQADRFAGVKSFKIGASGGISKKPGSGLAVFRDSDNDNDDEADEVPATPKPAGVLSPKDHSGKPVPGLGRKAQFSETDLLRSNPFAYWDKDAKLVPDPDSLRPAEVASSSSRKISSSTTSSNGERHRIKTTVSRSAQSSASAIASSSSVAPTATAGGKREKHAAPVDLMYPLFRSSAHKAFYKQRGWQSELTLEELMVRKRGFPPAIEGWEDPAECSRTLSDPWSHLDHFANRWLPEDPNSPSPAAAATCPPVIADNPFEPTSATIDQTTGLFPSRDVYDPDNSVANAVALNLRPNPKKKKKREGENTTKVRMSPTLVTKATLLEVENMFNGDSESSDDDEESSEDDDDDEDEDDYIAPLASAFRHEHMRVELGSAADVPPTPTPLSRLNRSSNIIVQNDENAGVSATPLRTPAGMRLKLGLGGATPMRTPLASKSSLSNLGSKPVFCEEDEDEEERSSLPVIVHQKPAQPTAIPACQERALSLALEEPIAAVLATPIPLNRQSASRRWIEPMTEEQEEEEEEEEADIDVNDEPIENTGFDNNEHLFRPQFQPLTPITEATYEFTRYTNARTPGTATRSAICPAFKPWRDDEEEDEEDEISQGAILTTGPVIATRSEEGIKAKVNDDEPTDDEPTDERSFASTSAEDANRSAWNADNKASFELTKGLTIRCPAPEDDEEGNLSHDQPTRELHERFEDSLVIHDPDFVSQHEAADASVNSFSPPNPCSPVNPQVLNCILSQLPKPLESHPAFIDLTSTTSADLLAELQKKCKSALASNQMTRKSMGGTIFHGTGVLSSAFNVTIGGHSFEIRGKLGEGGYGAVFLGYDVGSVATAPSGKGDQDDPLNSDDEDEESDQRKIAIKVEAPANRWEFHILSKLHGLLPASITPSIVAPRKLYCYSDTSFLLLDLGEKGTLLDVVNHSVSAGVAAAGADTSTGSAGLEEVLAMFFVTQLLQVVLSMHKVGVIHGDLKIDNCLLRLSDNGSSWSNIYARDGSSGWSSKGVTLIDFGRAIDLSAYSAGQKFVADWNTDAKDCVEMRRGEPFTFETDWFGIAAVAHCLLFGRYMETKQDGAKFKIAATFKRYWQQEMWTELFDTCLNPKLRNEQGQPLEELNKDDILQSLEETLDKMQTWLEGNSNKGGKNLKGLLRKLEIWGLKQGH</sequence>
<dbReference type="PROSITE" id="PS50011">
    <property type="entry name" value="PROTEIN_KINASE_DOM"/>
    <property type="match status" value="1"/>
</dbReference>
<keyword evidence="3" id="KW-0995">Kinetochore</keyword>
<dbReference type="PANTHER" id="PTHR14030:SF4">
    <property type="entry name" value="BUB1 KINASE, ISOFORM A-RELATED"/>
    <property type="match status" value="1"/>
</dbReference>
<dbReference type="GO" id="GO:0004672">
    <property type="term" value="F:protein kinase activity"/>
    <property type="evidence" value="ECO:0007669"/>
    <property type="project" value="InterPro"/>
</dbReference>
<evidence type="ECO:0000259" key="7">
    <source>
        <dbReference type="PROSITE" id="PS51489"/>
    </source>
</evidence>
<feature type="region of interest" description="Disordered" evidence="5">
    <location>
        <begin position="653"/>
        <end position="677"/>
    </location>
</feature>
<dbReference type="Gene3D" id="1.10.510.10">
    <property type="entry name" value="Transferase(Phosphotransferase) domain 1"/>
    <property type="match status" value="1"/>
</dbReference>